<feature type="domain" description="PASTA" evidence="12">
    <location>
        <begin position="592"/>
        <end position="657"/>
    </location>
</feature>
<evidence type="ECO:0000259" key="12">
    <source>
        <dbReference type="PROSITE" id="PS51178"/>
    </source>
</evidence>
<dbReference type="CDD" id="cd06577">
    <property type="entry name" value="PASTA_pknB"/>
    <property type="match status" value="4"/>
</dbReference>
<feature type="compositionally biased region" description="Basic and acidic residues" evidence="9">
    <location>
        <begin position="369"/>
        <end position="399"/>
    </location>
</feature>
<dbReference type="PANTHER" id="PTHR43289">
    <property type="entry name" value="MITOGEN-ACTIVATED PROTEIN KINASE KINASE KINASE 20-RELATED"/>
    <property type="match status" value="1"/>
</dbReference>
<dbReference type="InterPro" id="IPR011009">
    <property type="entry name" value="Kinase-like_dom_sf"/>
</dbReference>
<feature type="compositionally biased region" description="Low complexity" evidence="9">
    <location>
        <begin position="317"/>
        <end position="350"/>
    </location>
</feature>
<dbReference type="Proteomes" id="UP000252770">
    <property type="component" value="Unassembled WGS sequence"/>
</dbReference>
<dbReference type="SUPFAM" id="SSF56112">
    <property type="entry name" value="Protein kinase-like (PK-like)"/>
    <property type="match status" value="1"/>
</dbReference>
<keyword evidence="5" id="KW-0418">Kinase</keyword>
<feature type="domain" description="PASTA" evidence="12">
    <location>
        <begin position="658"/>
        <end position="723"/>
    </location>
</feature>
<keyword evidence="6" id="KW-0067">ATP-binding</keyword>
<dbReference type="Gene3D" id="3.30.10.20">
    <property type="match status" value="4"/>
</dbReference>
<dbReference type="FunFam" id="3.30.200.20:FF:000035">
    <property type="entry name" value="Serine/threonine protein kinase Stk1"/>
    <property type="match status" value="1"/>
</dbReference>
<dbReference type="Gene3D" id="1.10.510.10">
    <property type="entry name" value="Transferase(Phosphotransferase) domain 1"/>
    <property type="match status" value="1"/>
</dbReference>
<feature type="domain" description="Protein kinase" evidence="11">
    <location>
        <begin position="19"/>
        <end position="292"/>
    </location>
</feature>
<dbReference type="GO" id="GO:0045717">
    <property type="term" value="P:negative regulation of fatty acid biosynthetic process"/>
    <property type="evidence" value="ECO:0007669"/>
    <property type="project" value="UniProtKB-ARBA"/>
</dbReference>
<evidence type="ECO:0000313" key="14">
    <source>
        <dbReference type="Proteomes" id="UP000252770"/>
    </source>
</evidence>
<keyword evidence="10" id="KW-1133">Transmembrane helix</keyword>
<dbReference type="CDD" id="cd14014">
    <property type="entry name" value="STKc_PknB_like"/>
    <property type="match status" value="1"/>
</dbReference>
<dbReference type="AlphaFoldDB" id="A0A367YRT2"/>
<evidence type="ECO:0000256" key="8">
    <source>
        <dbReference type="ARBA" id="ARBA00048679"/>
    </source>
</evidence>
<dbReference type="InterPro" id="IPR005543">
    <property type="entry name" value="PASTA_dom"/>
</dbReference>
<dbReference type="InterPro" id="IPR000719">
    <property type="entry name" value="Prot_kinase_dom"/>
</dbReference>
<dbReference type="Gene3D" id="3.30.200.20">
    <property type="entry name" value="Phosphorylase Kinase, domain 1"/>
    <property type="match status" value="1"/>
</dbReference>
<dbReference type="InterPro" id="IPR008271">
    <property type="entry name" value="Ser/Thr_kinase_AS"/>
</dbReference>
<evidence type="ECO:0000256" key="2">
    <source>
        <dbReference type="ARBA" id="ARBA00022527"/>
    </source>
</evidence>
<organism evidence="13 14">
    <name type="scientific">Desertihabitans brevis</name>
    <dbReference type="NCBI Taxonomy" id="2268447"/>
    <lineage>
        <taxon>Bacteria</taxon>
        <taxon>Bacillati</taxon>
        <taxon>Actinomycetota</taxon>
        <taxon>Actinomycetes</taxon>
        <taxon>Propionibacteriales</taxon>
        <taxon>Propionibacteriaceae</taxon>
        <taxon>Desertihabitans</taxon>
    </lineage>
</organism>
<feature type="region of interest" description="Disordered" evidence="9">
    <location>
        <begin position="314"/>
        <end position="414"/>
    </location>
</feature>
<dbReference type="EC" id="2.7.11.1" evidence="1"/>
<feature type="domain" description="PASTA" evidence="12">
    <location>
        <begin position="524"/>
        <end position="591"/>
    </location>
</feature>
<comment type="catalytic activity">
    <reaction evidence="7">
        <text>L-threonyl-[protein] + ATP = O-phospho-L-threonyl-[protein] + ADP + H(+)</text>
        <dbReference type="Rhea" id="RHEA:46608"/>
        <dbReference type="Rhea" id="RHEA-COMP:11060"/>
        <dbReference type="Rhea" id="RHEA-COMP:11605"/>
        <dbReference type="ChEBI" id="CHEBI:15378"/>
        <dbReference type="ChEBI" id="CHEBI:30013"/>
        <dbReference type="ChEBI" id="CHEBI:30616"/>
        <dbReference type="ChEBI" id="CHEBI:61977"/>
        <dbReference type="ChEBI" id="CHEBI:456216"/>
        <dbReference type="EC" id="2.7.11.1"/>
    </reaction>
</comment>
<dbReference type="Pfam" id="PF03793">
    <property type="entry name" value="PASTA"/>
    <property type="match status" value="4"/>
</dbReference>
<keyword evidence="2" id="KW-0723">Serine/threonine-protein kinase</keyword>
<dbReference type="PANTHER" id="PTHR43289:SF34">
    <property type="entry name" value="SERINE_THREONINE-PROTEIN KINASE YBDM-RELATED"/>
    <property type="match status" value="1"/>
</dbReference>
<reference evidence="13 14" key="1">
    <citation type="submission" date="2018-07" db="EMBL/GenBank/DDBJ databases">
        <title>Desertimonas flava gen. nov. sp. nov.</title>
        <authorList>
            <person name="Liu S."/>
        </authorList>
    </citation>
    <scope>NUCLEOTIDE SEQUENCE [LARGE SCALE GENOMIC DNA]</scope>
    <source>
        <strain evidence="13 14">16Sb5-5</strain>
    </source>
</reference>
<dbReference type="PROSITE" id="PS50011">
    <property type="entry name" value="PROTEIN_KINASE_DOM"/>
    <property type="match status" value="1"/>
</dbReference>
<keyword evidence="4" id="KW-0547">Nucleotide-binding</keyword>
<comment type="catalytic activity">
    <reaction evidence="8">
        <text>L-seryl-[protein] + ATP = O-phospho-L-seryl-[protein] + ADP + H(+)</text>
        <dbReference type="Rhea" id="RHEA:17989"/>
        <dbReference type="Rhea" id="RHEA-COMP:9863"/>
        <dbReference type="Rhea" id="RHEA-COMP:11604"/>
        <dbReference type="ChEBI" id="CHEBI:15378"/>
        <dbReference type="ChEBI" id="CHEBI:29999"/>
        <dbReference type="ChEBI" id="CHEBI:30616"/>
        <dbReference type="ChEBI" id="CHEBI:83421"/>
        <dbReference type="ChEBI" id="CHEBI:456216"/>
        <dbReference type="EC" id="2.7.11.1"/>
    </reaction>
</comment>
<dbReference type="GO" id="GO:0004674">
    <property type="term" value="F:protein serine/threonine kinase activity"/>
    <property type="evidence" value="ECO:0007669"/>
    <property type="project" value="UniProtKB-KW"/>
</dbReference>
<dbReference type="GO" id="GO:0005524">
    <property type="term" value="F:ATP binding"/>
    <property type="evidence" value="ECO:0007669"/>
    <property type="project" value="UniProtKB-KW"/>
</dbReference>
<dbReference type="SMART" id="SM00220">
    <property type="entry name" value="S_TKc"/>
    <property type="match status" value="1"/>
</dbReference>
<dbReference type="FunFam" id="1.10.510.10:FF:000021">
    <property type="entry name" value="Serine/threonine protein kinase"/>
    <property type="match status" value="1"/>
</dbReference>
<dbReference type="SMART" id="SM00740">
    <property type="entry name" value="PASTA"/>
    <property type="match status" value="4"/>
</dbReference>
<accession>A0A367YRT2</accession>
<proteinExistence type="predicted"/>
<feature type="transmembrane region" description="Helical" evidence="10">
    <location>
        <begin position="434"/>
        <end position="456"/>
    </location>
</feature>
<evidence type="ECO:0000256" key="10">
    <source>
        <dbReference type="SAM" id="Phobius"/>
    </source>
</evidence>
<evidence type="ECO:0000256" key="6">
    <source>
        <dbReference type="ARBA" id="ARBA00022840"/>
    </source>
</evidence>
<dbReference type="Pfam" id="PF00069">
    <property type="entry name" value="Pkinase"/>
    <property type="match status" value="1"/>
</dbReference>
<keyword evidence="10" id="KW-0812">Transmembrane</keyword>
<keyword evidence="3" id="KW-0808">Transferase</keyword>
<evidence type="ECO:0000256" key="4">
    <source>
        <dbReference type="ARBA" id="ARBA00022741"/>
    </source>
</evidence>
<evidence type="ECO:0000259" key="11">
    <source>
        <dbReference type="PROSITE" id="PS50011"/>
    </source>
</evidence>
<evidence type="ECO:0000256" key="3">
    <source>
        <dbReference type="ARBA" id="ARBA00022679"/>
    </source>
</evidence>
<evidence type="ECO:0000256" key="7">
    <source>
        <dbReference type="ARBA" id="ARBA00047899"/>
    </source>
</evidence>
<dbReference type="PROSITE" id="PS00108">
    <property type="entry name" value="PROTEIN_KINASE_ST"/>
    <property type="match status" value="1"/>
</dbReference>
<keyword evidence="10" id="KW-0472">Membrane</keyword>
<comment type="caution">
    <text evidence="13">The sequence shown here is derived from an EMBL/GenBank/DDBJ whole genome shotgun (WGS) entry which is preliminary data.</text>
</comment>
<gene>
    <name evidence="13" type="ORF">DT076_14995</name>
</gene>
<evidence type="ECO:0000313" key="13">
    <source>
        <dbReference type="EMBL" id="RCK68544.1"/>
    </source>
</evidence>
<evidence type="ECO:0000256" key="1">
    <source>
        <dbReference type="ARBA" id="ARBA00012513"/>
    </source>
</evidence>
<name>A0A367YRT2_9ACTN</name>
<sequence length="723" mass="77542">MTMTSMRDPLVGHALDGRYEILERFARGGMATVYRALDTRLQRVVAVKVMHEGLGEDGDFARKFDREARAAARLSHPNVVSVFDQGHGGGRPYIVMEFVEGTTLRNVIGREAPMTPLRALDLLDPVLSALATAHEAHLVHRDVKPENVLISERGQVKVADFGLAKAISNQTSTATAGVLIGTVSYVPPELVVHGQADTRADVYSFGIVLFELLTGRKPHVGDSQYEVVFAHVNKDVPPPSSVRGTSWRISRDAIPPYLDVLVQTACARDPERRPRDARVLQAMLREARSALLAGVMDDPELTVRMTQPLGFADATAPHVPTLTTPTSPSSPDHPAAPVRHGLAEPVEAALPEPPTTASGRIRTTFTEDDLPRLPRPAERRPADRRPTDRRPAERRPDARVRRRPAPPVEPVGDEVSRPLLEHARRRTRRARGRGLLVLLLVLLLTAAVAAGTWWMASGRWTAVPPLTGLERGEVVSAGTAADLDVTFAEAHSETVPAGQVISSSPVADTRVLLESDVEVVLSRGPERYAVPDVVGKDVDAAERALVEATLAVGEVEEVWHEEAAAGTVLDADVEAGTEVRRATEVGLTVSRGRQPIEIEDGTGRDAADVGADLTDAGFEVETTRVHSDTVEAGDVVAQSPASGTAHRGDTVTLTVSEGPELVTVPNVRAMGVEAATRTLEQAGFEVETARAETNDLGLGYVASADPGFGTEAPEGSTITLFLI</sequence>
<dbReference type="PROSITE" id="PS51178">
    <property type="entry name" value="PASTA"/>
    <property type="match status" value="3"/>
</dbReference>
<evidence type="ECO:0000256" key="9">
    <source>
        <dbReference type="SAM" id="MobiDB-lite"/>
    </source>
</evidence>
<evidence type="ECO:0000256" key="5">
    <source>
        <dbReference type="ARBA" id="ARBA00022777"/>
    </source>
</evidence>
<keyword evidence="14" id="KW-1185">Reference proteome</keyword>
<protein>
    <recommendedName>
        <fullName evidence="1">non-specific serine/threonine protein kinase</fullName>
        <ecNumber evidence="1">2.7.11.1</ecNumber>
    </recommendedName>
</protein>
<dbReference type="EMBL" id="QOUI01000010">
    <property type="protein sequence ID" value="RCK68544.1"/>
    <property type="molecule type" value="Genomic_DNA"/>
</dbReference>